<dbReference type="PROSITE" id="PS50885">
    <property type="entry name" value="HAMP"/>
    <property type="match status" value="1"/>
</dbReference>
<dbReference type="GO" id="GO:0006935">
    <property type="term" value="P:chemotaxis"/>
    <property type="evidence" value="ECO:0007669"/>
    <property type="project" value="InterPro"/>
</dbReference>
<dbReference type="EMBL" id="SMAO01000008">
    <property type="protein sequence ID" value="TCT19455.1"/>
    <property type="molecule type" value="Genomic_DNA"/>
</dbReference>
<dbReference type="Pfam" id="PF12729">
    <property type="entry name" value="4HB_MCP_1"/>
    <property type="match status" value="1"/>
</dbReference>
<evidence type="ECO:0000256" key="6">
    <source>
        <dbReference type="ARBA" id="ARBA00029447"/>
    </source>
</evidence>
<dbReference type="Gene3D" id="1.10.287.950">
    <property type="entry name" value="Methyl-accepting chemotaxis protein"/>
    <property type="match status" value="1"/>
</dbReference>
<keyword evidence="2 9" id="KW-0812">Transmembrane</keyword>
<dbReference type="CDD" id="cd11386">
    <property type="entry name" value="MCP_signal"/>
    <property type="match status" value="1"/>
</dbReference>
<sequence length="573" mass="61129">MNLIDRTKVSTKLALLALLPITSMLLIALLAANLLHQVHEGVDRIYLDRVVPLQDLKTIADDYAVLVIDAVNKANAGRFTAEQALQSVNEAQARIRARWSTYLQNHLTAEERVLADQAQERFTQADAMIERLVERLQGMSGSVANRLTDFDGPLYDQIDPISETISELVSLQLRVAGEERESSLALYETARLWFAGLAVVTLLGVVLLGWVSYRSIVGQLKTLQHAMTRIVEHSDLTARTTLGTPNEIGDIARDFDHMVARLRELVGRINGSAMTLSAATGQMSDSLIQAREVAQHQATETEQVATAMQEMTASAEEVARNTSFAAEAARQTKVLADQGQGAVAATVNAMSALSEDIAAAAETIQSLEQDALSIGAVLDVIQGVSEQTNLLALNAAIEAARAGEQGRGFAVVAAEVRTLAQRTQVSAQEIAAMVTDLQQRSRQAGGEMARSQQSATSATTTATQAGQALTAITTAVNGISESMIQIASAAEEQTAVANEINQGVVSISDANHQGSAGMIQLEAAGHQLTRLAGDLKDQAGHFAGVQTAPVTADRPSPQPRYPNWRGDVQGLTA</sequence>
<gene>
    <name evidence="12" type="ORF">EDC35_10861</name>
</gene>
<keyword evidence="13" id="KW-1185">Reference proteome</keyword>
<dbReference type="SMART" id="SM00283">
    <property type="entry name" value="MA"/>
    <property type="match status" value="1"/>
</dbReference>
<evidence type="ECO:0000256" key="8">
    <source>
        <dbReference type="SAM" id="MobiDB-lite"/>
    </source>
</evidence>
<feature type="domain" description="Methyl-accepting transducer" evidence="10">
    <location>
        <begin position="272"/>
        <end position="508"/>
    </location>
</feature>
<dbReference type="SMART" id="SM00304">
    <property type="entry name" value="HAMP"/>
    <property type="match status" value="1"/>
</dbReference>
<dbReference type="PROSITE" id="PS50111">
    <property type="entry name" value="CHEMOTAXIS_TRANSDUC_2"/>
    <property type="match status" value="1"/>
</dbReference>
<dbReference type="CDD" id="cd06225">
    <property type="entry name" value="HAMP"/>
    <property type="match status" value="1"/>
</dbReference>
<evidence type="ECO:0000259" key="11">
    <source>
        <dbReference type="PROSITE" id="PS50885"/>
    </source>
</evidence>
<feature type="compositionally biased region" description="Low complexity" evidence="8">
    <location>
        <begin position="449"/>
        <end position="462"/>
    </location>
</feature>
<dbReference type="FunFam" id="1.10.287.950:FF:000001">
    <property type="entry name" value="Methyl-accepting chemotaxis sensory transducer"/>
    <property type="match status" value="1"/>
</dbReference>
<comment type="subcellular location">
    <subcellularLocation>
        <location evidence="1">Membrane</location>
        <topology evidence="1">Multi-pass membrane protein</topology>
    </subcellularLocation>
</comment>
<dbReference type="Proteomes" id="UP000295717">
    <property type="component" value="Unassembled WGS sequence"/>
</dbReference>
<evidence type="ECO:0000256" key="1">
    <source>
        <dbReference type="ARBA" id="ARBA00004141"/>
    </source>
</evidence>
<evidence type="ECO:0000256" key="3">
    <source>
        <dbReference type="ARBA" id="ARBA00022989"/>
    </source>
</evidence>
<dbReference type="Pfam" id="PF00015">
    <property type="entry name" value="MCPsignal"/>
    <property type="match status" value="1"/>
</dbReference>
<accession>A0A4R3MTS6</accession>
<dbReference type="OrthoDB" id="9781845at2"/>
<feature type="domain" description="HAMP" evidence="11">
    <location>
        <begin position="214"/>
        <end position="267"/>
    </location>
</feature>
<dbReference type="RefSeq" id="WP_132977971.1">
    <property type="nucleotide sequence ID" value="NZ_SMAO01000008.1"/>
</dbReference>
<organism evidence="12 13">
    <name type="scientific">Thiobaca trueperi</name>
    <dbReference type="NCBI Taxonomy" id="127458"/>
    <lineage>
        <taxon>Bacteria</taxon>
        <taxon>Pseudomonadati</taxon>
        <taxon>Pseudomonadota</taxon>
        <taxon>Gammaproteobacteria</taxon>
        <taxon>Chromatiales</taxon>
        <taxon>Chromatiaceae</taxon>
        <taxon>Thiobaca</taxon>
    </lineage>
</organism>
<feature type="region of interest" description="Disordered" evidence="8">
    <location>
        <begin position="443"/>
        <end position="462"/>
    </location>
</feature>
<protein>
    <submittedName>
        <fullName evidence="12">Methyl-accepting chemotaxis sensory transducer</fullName>
    </submittedName>
</protein>
<evidence type="ECO:0000256" key="5">
    <source>
        <dbReference type="ARBA" id="ARBA00023224"/>
    </source>
</evidence>
<name>A0A4R3MTS6_9GAMM</name>
<evidence type="ECO:0000256" key="9">
    <source>
        <dbReference type="SAM" id="Phobius"/>
    </source>
</evidence>
<comment type="caution">
    <text evidence="12">The sequence shown here is derived from an EMBL/GenBank/DDBJ whole genome shotgun (WGS) entry which is preliminary data.</text>
</comment>
<keyword evidence="5 7" id="KW-0807">Transducer</keyword>
<dbReference type="PANTHER" id="PTHR32089">
    <property type="entry name" value="METHYL-ACCEPTING CHEMOTAXIS PROTEIN MCPB"/>
    <property type="match status" value="1"/>
</dbReference>
<dbReference type="AlphaFoldDB" id="A0A4R3MTS6"/>
<dbReference type="InterPro" id="IPR024478">
    <property type="entry name" value="HlyB_4HB_MCP"/>
</dbReference>
<keyword evidence="4 9" id="KW-0472">Membrane</keyword>
<dbReference type="Pfam" id="PF00672">
    <property type="entry name" value="HAMP"/>
    <property type="match status" value="1"/>
</dbReference>
<dbReference type="GO" id="GO:0016020">
    <property type="term" value="C:membrane"/>
    <property type="evidence" value="ECO:0007669"/>
    <property type="project" value="UniProtKB-SubCell"/>
</dbReference>
<feature type="transmembrane region" description="Helical" evidence="9">
    <location>
        <begin position="13"/>
        <end position="35"/>
    </location>
</feature>
<comment type="similarity">
    <text evidence="6">Belongs to the methyl-accepting chemotaxis (MCP) protein family.</text>
</comment>
<dbReference type="PANTHER" id="PTHR32089:SF119">
    <property type="entry name" value="METHYL-ACCEPTING CHEMOTAXIS PROTEIN CTPL"/>
    <property type="match status" value="1"/>
</dbReference>
<feature type="region of interest" description="Disordered" evidence="8">
    <location>
        <begin position="545"/>
        <end position="573"/>
    </location>
</feature>
<dbReference type="PRINTS" id="PR00260">
    <property type="entry name" value="CHEMTRNSDUCR"/>
</dbReference>
<feature type="transmembrane region" description="Helical" evidence="9">
    <location>
        <begin position="192"/>
        <end position="213"/>
    </location>
</feature>
<evidence type="ECO:0000256" key="4">
    <source>
        <dbReference type="ARBA" id="ARBA00023136"/>
    </source>
</evidence>
<reference evidence="12 13" key="1">
    <citation type="submission" date="2019-03" db="EMBL/GenBank/DDBJ databases">
        <title>Genomic Encyclopedia of Type Strains, Phase IV (KMG-IV): sequencing the most valuable type-strain genomes for metagenomic binning, comparative biology and taxonomic classification.</title>
        <authorList>
            <person name="Goeker M."/>
        </authorList>
    </citation>
    <scope>NUCLEOTIDE SEQUENCE [LARGE SCALE GENOMIC DNA]</scope>
    <source>
        <strain evidence="12 13">DSM 13587</strain>
    </source>
</reference>
<evidence type="ECO:0000256" key="7">
    <source>
        <dbReference type="PROSITE-ProRule" id="PRU00284"/>
    </source>
</evidence>
<evidence type="ECO:0000313" key="12">
    <source>
        <dbReference type="EMBL" id="TCT19455.1"/>
    </source>
</evidence>
<dbReference type="SUPFAM" id="SSF58104">
    <property type="entry name" value="Methyl-accepting chemotaxis protein (MCP) signaling domain"/>
    <property type="match status" value="1"/>
</dbReference>
<evidence type="ECO:0000313" key="13">
    <source>
        <dbReference type="Proteomes" id="UP000295717"/>
    </source>
</evidence>
<dbReference type="InterPro" id="IPR003660">
    <property type="entry name" value="HAMP_dom"/>
</dbReference>
<dbReference type="GO" id="GO:0007165">
    <property type="term" value="P:signal transduction"/>
    <property type="evidence" value="ECO:0007669"/>
    <property type="project" value="UniProtKB-KW"/>
</dbReference>
<dbReference type="InterPro" id="IPR004090">
    <property type="entry name" value="Chemotax_Me-accpt_rcpt"/>
</dbReference>
<evidence type="ECO:0000256" key="2">
    <source>
        <dbReference type="ARBA" id="ARBA00022692"/>
    </source>
</evidence>
<dbReference type="InterPro" id="IPR004089">
    <property type="entry name" value="MCPsignal_dom"/>
</dbReference>
<dbReference type="GO" id="GO:0004888">
    <property type="term" value="F:transmembrane signaling receptor activity"/>
    <property type="evidence" value="ECO:0007669"/>
    <property type="project" value="InterPro"/>
</dbReference>
<keyword evidence="3 9" id="KW-1133">Transmembrane helix</keyword>
<proteinExistence type="inferred from homology"/>
<evidence type="ECO:0000259" key="10">
    <source>
        <dbReference type="PROSITE" id="PS50111"/>
    </source>
</evidence>